<proteinExistence type="inferred from homology"/>
<keyword evidence="3" id="KW-0812">Transmembrane</keyword>
<evidence type="ECO:0000256" key="1">
    <source>
        <dbReference type="ARBA" id="ARBA00006068"/>
    </source>
</evidence>
<name>A0A2L2XCL0_9FIRM</name>
<evidence type="ECO:0000313" key="6">
    <source>
        <dbReference type="Proteomes" id="UP000239549"/>
    </source>
</evidence>
<protein>
    <submittedName>
        <fullName evidence="5">Cell envelope-associated transcriptional attenuator LytR-CpsA-Psr</fullName>
    </submittedName>
</protein>
<keyword evidence="3" id="KW-1133">Transmembrane helix</keyword>
<comment type="similarity">
    <text evidence="1">Belongs to the LytR/CpsA/Psr (LCP) family.</text>
</comment>
<evidence type="ECO:0000256" key="2">
    <source>
        <dbReference type="SAM" id="MobiDB-lite"/>
    </source>
</evidence>
<keyword evidence="3" id="KW-0472">Membrane</keyword>
<dbReference type="NCBIfam" id="TIGR00350">
    <property type="entry name" value="lytR_cpsA_psr"/>
    <property type="match status" value="1"/>
</dbReference>
<sequence>MNKGEKMKNNIKKWILIILGVCLWEVAVFFGSYIYDSMNPQKVLLAQHEESQSSQSDNSSAEREHDYKNDIGATTNVINILFLGIDKTDERESWLGVYRSDTIAIARIYLDSKKIKVLNIPRDTYTYVPIANKMDKINHAFAFGSVNGNGVQASLNAVSHFFDKQIIDYYFTMNMEPIPSIVDEIGGVKLDVEIDMKNHGANLKKGLQVLNGKQAFYYIRWRYSAGGDIDRIKRQQKFISALYTQQRDSGKIIETLNIILKHKNNIQTDLNIKQLIGLAASLSDIPNGNVTYYTIPGTCKMINGISYWLPDENNTNEIIKEFLC</sequence>
<reference evidence="6" key="1">
    <citation type="submission" date="2018-02" db="EMBL/GenBank/DDBJ databases">
        <title>Genome sequence of Desulfocucumis palustris strain NAW-5.</title>
        <authorList>
            <person name="Watanabe M."/>
            <person name="Kojima H."/>
            <person name="Fukui M."/>
        </authorList>
    </citation>
    <scope>NUCLEOTIDE SEQUENCE [LARGE SCALE GENOMIC DNA]</scope>
    <source>
        <strain evidence="6">NAW-5</strain>
    </source>
</reference>
<comment type="caution">
    <text evidence="5">The sequence shown here is derived from an EMBL/GenBank/DDBJ whole genome shotgun (WGS) entry which is preliminary data.</text>
</comment>
<gene>
    <name evidence="5" type="ORF">DCCM_2963</name>
</gene>
<dbReference type="PANTHER" id="PTHR33392">
    <property type="entry name" value="POLYISOPRENYL-TEICHOIC ACID--PEPTIDOGLYCAN TEICHOIC ACID TRANSFERASE TAGU"/>
    <property type="match status" value="1"/>
</dbReference>
<dbReference type="AlphaFoldDB" id="A0A2L2XCL0"/>
<feature type="region of interest" description="Disordered" evidence="2">
    <location>
        <begin position="46"/>
        <end position="65"/>
    </location>
</feature>
<feature type="domain" description="Cell envelope-related transcriptional attenuator" evidence="4">
    <location>
        <begin position="99"/>
        <end position="245"/>
    </location>
</feature>
<dbReference type="Pfam" id="PF03816">
    <property type="entry name" value="LytR_cpsA_psr"/>
    <property type="match status" value="1"/>
</dbReference>
<keyword evidence="6" id="KW-1185">Reference proteome</keyword>
<evidence type="ECO:0000256" key="3">
    <source>
        <dbReference type="SAM" id="Phobius"/>
    </source>
</evidence>
<dbReference type="Proteomes" id="UP000239549">
    <property type="component" value="Unassembled WGS sequence"/>
</dbReference>
<evidence type="ECO:0000259" key="4">
    <source>
        <dbReference type="Pfam" id="PF03816"/>
    </source>
</evidence>
<feature type="transmembrane region" description="Helical" evidence="3">
    <location>
        <begin position="14"/>
        <end position="35"/>
    </location>
</feature>
<dbReference type="PANTHER" id="PTHR33392:SF6">
    <property type="entry name" value="POLYISOPRENYL-TEICHOIC ACID--PEPTIDOGLYCAN TEICHOIC ACID TRANSFERASE TAGU"/>
    <property type="match status" value="1"/>
</dbReference>
<dbReference type="InterPro" id="IPR050922">
    <property type="entry name" value="LytR/CpsA/Psr_CW_biosynth"/>
</dbReference>
<dbReference type="Gene3D" id="3.40.630.190">
    <property type="entry name" value="LCP protein"/>
    <property type="match status" value="1"/>
</dbReference>
<organism evidence="5 6">
    <name type="scientific">Desulfocucumis palustris</name>
    <dbReference type="NCBI Taxonomy" id="1898651"/>
    <lineage>
        <taxon>Bacteria</taxon>
        <taxon>Bacillati</taxon>
        <taxon>Bacillota</taxon>
        <taxon>Clostridia</taxon>
        <taxon>Eubacteriales</taxon>
        <taxon>Desulfocucumaceae</taxon>
        <taxon>Desulfocucumis</taxon>
    </lineage>
</organism>
<dbReference type="InterPro" id="IPR004474">
    <property type="entry name" value="LytR_CpsA_psr"/>
</dbReference>
<dbReference type="EMBL" id="BFAV01000121">
    <property type="protein sequence ID" value="GBF33852.1"/>
    <property type="molecule type" value="Genomic_DNA"/>
</dbReference>
<evidence type="ECO:0000313" key="5">
    <source>
        <dbReference type="EMBL" id="GBF33852.1"/>
    </source>
</evidence>
<accession>A0A2L2XCL0</accession>